<gene>
    <name evidence="2" type="ORF">MGR_1164</name>
</gene>
<dbReference type="EMBL" id="CU459003">
    <property type="protein sequence ID" value="CAM76634.1"/>
    <property type="molecule type" value="Genomic_DNA"/>
</dbReference>
<keyword evidence="1" id="KW-1133">Transmembrane helix</keyword>
<sequence length="577" mass="64422">MATRDFVILSEATLLPTIWRGLTGRRLRVVALHPVVPVLSVLFQRLAAIIMRRGWASAATEGSDALSVMDGFVGDSLFRPHDPAMDAVGTQWCRRVDGAARLAPYAYAFRKCLTDYNVALLQVVGGMEEACARAGTDGGKVRLYGGCRHFADVYAASTGRPAGDWLQFRAWSAALVWNAVSTLFVLVGTVFWLVLRIRPRVEQLSFRLLLDRVSDIDLEVARAAGDPDKVLMVERNGLSAAMPLPAGARYRRVTRADARVPPGRALALLAALAQDVATAWWRLRDLPPPLFSRLVVQLGKRRVWDAFFHRFRPMAFWGRDDYSMDHIVRNQAVRAVGGTAIGVNHGLPMNTYVGPWRQIDFDIYYTFGSHTHQYAYADTWAPGMQVVPVGNIQMTPARRARLSAPRPRDVAVYGIVIPRLSAFLDEIAKLAQALPDRRVIVRMKPKRDDHFMTLYRDWLVQAPANVVDHVDPDPYDLMLSTSYAVTPGSTAGAEALQFGAVAFYMDMEPGLRFFYYRNFPTLVVYGGDQIATRIKAIETGSEVFDFQALRPLIDIGAPDFYTTFADTLNVLEQRVRP</sequence>
<feature type="transmembrane region" description="Helical" evidence="1">
    <location>
        <begin position="175"/>
        <end position="195"/>
    </location>
</feature>
<name>A4U177_9PROT</name>
<evidence type="ECO:0000313" key="2">
    <source>
        <dbReference type="EMBL" id="CAM76634.1"/>
    </source>
</evidence>
<dbReference type="AlphaFoldDB" id="A4U177"/>
<proteinExistence type="predicted"/>
<evidence type="ECO:0000256" key="1">
    <source>
        <dbReference type="SAM" id="Phobius"/>
    </source>
</evidence>
<keyword evidence="1" id="KW-0812">Transmembrane</keyword>
<accession>A4U177</accession>
<organism evidence="2">
    <name type="scientific">Magnetospirillum gryphiswaldense</name>
    <dbReference type="NCBI Taxonomy" id="55518"/>
    <lineage>
        <taxon>Bacteria</taxon>
        <taxon>Pseudomonadati</taxon>
        <taxon>Pseudomonadota</taxon>
        <taxon>Alphaproteobacteria</taxon>
        <taxon>Rhodospirillales</taxon>
        <taxon>Rhodospirillaceae</taxon>
        <taxon>Magnetospirillum</taxon>
    </lineage>
</organism>
<keyword evidence="1" id="KW-0472">Membrane</keyword>
<reference evidence="2" key="1">
    <citation type="journal article" date="2007" name="J. Bacteriol.">
        <title>Comparative genome analysis of four magnetotactic bacteria reveals a complex set of group-specific genes implicated in magnetosome biomineralization and function.</title>
        <authorList>
            <person name="Richter M."/>
            <person name="Kube M."/>
            <person name="Bazylinski D.A."/>
            <person name="Lombardot T."/>
            <person name="Gloeckner F.O."/>
            <person name="Reinhardt R."/>
            <person name="Schueler D."/>
        </authorList>
    </citation>
    <scope>NUCLEOTIDE SEQUENCE</scope>
    <source>
        <strain evidence="2">MSR-1</strain>
    </source>
</reference>
<protein>
    <submittedName>
        <fullName evidence="2">Uncharacterized protein</fullName>
    </submittedName>
</protein>